<dbReference type="PROSITE" id="PS00463">
    <property type="entry name" value="ZN2_CY6_FUNGAL_1"/>
    <property type="match status" value="1"/>
</dbReference>
<dbReference type="Pfam" id="PF04082">
    <property type="entry name" value="Fungal_trans"/>
    <property type="match status" value="1"/>
</dbReference>
<feature type="domain" description="Zn(2)-C6 fungal-type" evidence="4">
    <location>
        <begin position="87"/>
        <end position="116"/>
    </location>
</feature>
<dbReference type="CDD" id="cd00067">
    <property type="entry name" value="GAL4"/>
    <property type="match status" value="1"/>
</dbReference>
<dbReference type="EMBL" id="PPTA01000010">
    <property type="protein sequence ID" value="TFB00594.1"/>
    <property type="molecule type" value="Genomic_DNA"/>
</dbReference>
<evidence type="ECO:0000313" key="5">
    <source>
        <dbReference type="EMBL" id="TFB00594.1"/>
    </source>
</evidence>
<keyword evidence="1" id="KW-0479">Metal-binding</keyword>
<protein>
    <recommendedName>
        <fullName evidence="4">Zn(2)-C6 fungal-type domain-containing protein</fullName>
    </recommendedName>
</protein>
<dbReference type="InterPro" id="IPR007219">
    <property type="entry name" value="XnlR_reg_dom"/>
</dbReference>
<evidence type="ECO:0000313" key="6">
    <source>
        <dbReference type="Proteomes" id="UP001642720"/>
    </source>
</evidence>
<dbReference type="CDD" id="cd12148">
    <property type="entry name" value="fungal_TF_MHR"/>
    <property type="match status" value="1"/>
</dbReference>
<dbReference type="InterPro" id="IPR001138">
    <property type="entry name" value="Zn2Cys6_DnaBD"/>
</dbReference>
<feature type="compositionally biased region" description="Basic and acidic residues" evidence="3">
    <location>
        <begin position="60"/>
        <end position="79"/>
    </location>
</feature>
<gene>
    <name evidence="5" type="ORF">CCMA1212_007349</name>
</gene>
<dbReference type="RefSeq" id="XP_073556795.1">
    <property type="nucleotide sequence ID" value="XM_073704519.1"/>
</dbReference>
<feature type="region of interest" description="Disordered" evidence="3">
    <location>
        <begin position="123"/>
        <end position="149"/>
    </location>
</feature>
<comment type="caution">
    <text evidence="5">The sequence shown here is derived from an EMBL/GenBank/DDBJ whole genome shotgun (WGS) entry which is preliminary data.</text>
</comment>
<dbReference type="InterPro" id="IPR036864">
    <property type="entry name" value="Zn2-C6_fun-type_DNA-bd_sf"/>
</dbReference>
<sequence>MHTAMMAHGSGVPQPPAGTLSPPDSSSSASQSPISPTNGGRIPLAVADVAAPGLPTTSRSPEDPASKPTDVKDDSDGRSRESAVPAACLACRSKHLKCDGQTPCSRCVGSNFECIYVASRRGYKGPRRGTAQNPNKRHATSPPDTDSISLPASDCPMLLGAGVSSGMPVPVPVPMASTPMTIHNFSPTGLLPETSPATPFQTTPAATQAQLYRSYCSINGIEPASLVTGTHLPFPAHFPMQTLHERCVDSFYRYFHGSHPFVLPKEHLLRFASENPVDPLMAVIRWVGSLFIDVGKSRPSLYDDAMRLLDDLTQPQDGFKVQAMMLAIVALDGSCQNEKAAELLGRTETLALQIGLNKSHFASLNGRGNPVLEESWRRTWWDLFIIDGMIAGVHRMTNFMLYDVPADVSLPCEEHQYLSGHIPPPMTLEELEDRDFSGDERRFSSFAYRILCGRNLGRFMRTPPIYGPEDENLWRIENLLTNWRLHLPEDKKDSLQANGQLDEMMFQAHMMMYATSILLHQPHSQLDSSPAQKVTSCAPYQLVPAGDLFNKHTKHTITSANGISKLITHRVPLLSHTHFFTCVITLSSIVHLNKWALFFIQHDDDDLRQQIRLNIGALNELSSVWGAADRARGQVKGVAQEIYHIKKEQQKNPQYWLGFTQEDVINSMAADESIIANFDSMSPSQLMG</sequence>
<keyword evidence="6" id="KW-1185">Reference proteome</keyword>
<dbReference type="PROSITE" id="PS50048">
    <property type="entry name" value="ZN2_CY6_FUNGAL_2"/>
    <property type="match status" value="1"/>
</dbReference>
<evidence type="ECO:0000256" key="3">
    <source>
        <dbReference type="SAM" id="MobiDB-lite"/>
    </source>
</evidence>
<organism evidence="5 6">
    <name type="scientific">Trichoderma ghanense</name>
    <dbReference type="NCBI Taxonomy" id="65468"/>
    <lineage>
        <taxon>Eukaryota</taxon>
        <taxon>Fungi</taxon>
        <taxon>Dikarya</taxon>
        <taxon>Ascomycota</taxon>
        <taxon>Pezizomycotina</taxon>
        <taxon>Sordariomycetes</taxon>
        <taxon>Hypocreomycetidae</taxon>
        <taxon>Hypocreales</taxon>
        <taxon>Hypocreaceae</taxon>
        <taxon>Trichoderma</taxon>
    </lineage>
</organism>
<dbReference type="GeneID" id="300578969"/>
<feature type="compositionally biased region" description="Low complexity" evidence="3">
    <location>
        <begin position="21"/>
        <end position="36"/>
    </location>
</feature>
<dbReference type="Gene3D" id="4.10.240.10">
    <property type="entry name" value="Zn(2)-C6 fungal-type DNA-binding domain"/>
    <property type="match status" value="1"/>
</dbReference>
<dbReference type="PANTHER" id="PTHR47431">
    <property type="entry name" value="ZN(II)2CYS6 TRANSCRIPTION FACTOR (EUROFUNG)-RELATED"/>
    <property type="match status" value="1"/>
</dbReference>
<evidence type="ECO:0000256" key="1">
    <source>
        <dbReference type="ARBA" id="ARBA00022723"/>
    </source>
</evidence>
<name>A0ABY2GXA9_9HYPO</name>
<evidence type="ECO:0000259" key="4">
    <source>
        <dbReference type="PROSITE" id="PS50048"/>
    </source>
</evidence>
<dbReference type="PANTHER" id="PTHR47431:SF1">
    <property type="entry name" value="ZN(II)2CYS6 TRANSCRIPTION FACTOR (EUROFUNG)"/>
    <property type="match status" value="1"/>
</dbReference>
<dbReference type="SMART" id="SM00066">
    <property type="entry name" value="GAL4"/>
    <property type="match status" value="1"/>
</dbReference>
<proteinExistence type="predicted"/>
<keyword evidence="2" id="KW-0539">Nucleus</keyword>
<dbReference type="Pfam" id="PF00172">
    <property type="entry name" value="Zn_clus"/>
    <property type="match status" value="1"/>
</dbReference>
<accession>A0ABY2GXA9</accession>
<dbReference type="SUPFAM" id="SSF57701">
    <property type="entry name" value="Zn2/Cys6 DNA-binding domain"/>
    <property type="match status" value="1"/>
</dbReference>
<dbReference type="Proteomes" id="UP001642720">
    <property type="component" value="Unassembled WGS sequence"/>
</dbReference>
<evidence type="ECO:0000256" key="2">
    <source>
        <dbReference type="ARBA" id="ARBA00023242"/>
    </source>
</evidence>
<reference evidence="5 6" key="1">
    <citation type="submission" date="2018-01" db="EMBL/GenBank/DDBJ databases">
        <title>Genome characterization of the sugarcane-associated fungus Trichoderma ghanense CCMA-1212 and their application in lignocelulose bioconversion.</title>
        <authorList>
            <person name="Steindorff A.S."/>
            <person name="Mendes T.D."/>
            <person name="Vilela E.S.D."/>
            <person name="Rodrigues D.S."/>
            <person name="Formighieri E.F."/>
            <person name="Melo I.S."/>
            <person name="Favaro L.C.L."/>
        </authorList>
    </citation>
    <scope>NUCLEOTIDE SEQUENCE [LARGE SCALE GENOMIC DNA]</scope>
    <source>
        <strain evidence="5 6">CCMA-1212</strain>
    </source>
</reference>
<feature type="region of interest" description="Disordered" evidence="3">
    <location>
        <begin position="1"/>
        <end position="79"/>
    </location>
</feature>